<comment type="caution">
    <text evidence="1">The sequence shown here is derived from an EMBL/GenBank/DDBJ whole genome shotgun (WGS) entry which is preliminary data.</text>
</comment>
<dbReference type="Proteomes" id="UP001066276">
    <property type="component" value="Chromosome 4_1"/>
</dbReference>
<proteinExistence type="predicted"/>
<keyword evidence="2" id="KW-1185">Reference proteome</keyword>
<dbReference type="AlphaFoldDB" id="A0AAV7T8Y1"/>
<evidence type="ECO:0000313" key="2">
    <source>
        <dbReference type="Proteomes" id="UP001066276"/>
    </source>
</evidence>
<accession>A0AAV7T8Y1</accession>
<name>A0AAV7T8Y1_PLEWA</name>
<gene>
    <name evidence="1" type="ORF">NDU88_004154</name>
</gene>
<evidence type="ECO:0000313" key="1">
    <source>
        <dbReference type="EMBL" id="KAJ1172307.1"/>
    </source>
</evidence>
<sequence length="69" mass="7508">MAAAGHAAPYSTVQSPVPGLRWLEQPERLEFADVVVGCPYHAFRHAEEWRSGGATRKGSYYDGGKMSGL</sequence>
<dbReference type="EMBL" id="JANPWB010000007">
    <property type="protein sequence ID" value="KAJ1172307.1"/>
    <property type="molecule type" value="Genomic_DNA"/>
</dbReference>
<protein>
    <submittedName>
        <fullName evidence="1">Uncharacterized protein</fullName>
    </submittedName>
</protein>
<reference evidence="1" key="1">
    <citation type="journal article" date="2022" name="bioRxiv">
        <title>Sequencing and chromosome-scale assembly of the giantPleurodeles waltlgenome.</title>
        <authorList>
            <person name="Brown T."/>
            <person name="Elewa A."/>
            <person name="Iarovenko S."/>
            <person name="Subramanian E."/>
            <person name="Araus A.J."/>
            <person name="Petzold A."/>
            <person name="Susuki M."/>
            <person name="Suzuki K.-i.T."/>
            <person name="Hayashi T."/>
            <person name="Toyoda A."/>
            <person name="Oliveira C."/>
            <person name="Osipova E."/>
            <person name="Leigh N.D."/>
            <person name="Simon A."/>
            <person name="Yun M.H."/>
        </authorList>
    </citation>
    <scope>NUCLEOTIDE SEQUENCE</scope>
    <source>
        <strain evidence="1">20211129_DDA</strain>
        <tissue evidence="1">Liver</tissue>
    </source>
</reference>
<organism evidence="1 2">
    <name type="scientific">Pleurodeles waltl</name>
    <name type="common">Iberian ribbed newt</name>
    <dbReference type="NCBI Taxonomy" id="8319"/>
    <lineage>
        <taxon>Eukaryota</taxon>
        <taxon>Metazoa</taxon>
        <taxon>Chordata</taxon>
        <taxon>Craniata</taxon>
        <taxon>Vertebrata</taxon>
        <taxon>Euteleostomi</taxon>
        <taxon>Amphibia</taxon>
        <taxon>Batrachia</taxon>
        <taxon>Caudata</taxon>
        <taxon>Salamandroidea</taxon>
        <taxon>Salamandridae</taxon>
        <taxon>Pleurodelinae</taxon>
        <taxon>Pleurodeles</taxon>
    </lineage>
</organism>